<dbReference type="EMBL" id="RBON01000083">
    <property type="protein sequence ID" value="RMM72094.1"/>
    <property type="molecule type" value="Genomic_DNA"/>
</dbReference>
<organism evidence="3 4">
    <name type="scientific">Pseudomonas savastanoi pv. glycinea</name>
    <name type="common">Pseudomonas syringae pv. glycinea</name>
    <dbReference type="NCBI Taxonomy" id="318"/>
    <lineage>
        <taxon>Bacteria</taxon>
        <taxon>Pseudomonadati</taxon>
        <taxon>Pseudomonadota</taxon>
        <taxon>Gammaproteobacteria</taxon>
        <taxon>Pseudomonadales</taxon>
        <taxon>Pseudomonadaceae</taxon>
        <taxon>Pseudomonas</taxon>
    </lineage>
</organism>
<keyword evidence="1" id="KW-0812">Transmembrane</keyword>
<keyword evidence="3" id="KW-0067">ATP-binding</keyword>
<dbReference type="Gene3D" id="6.10.340.10">
    <property type="match status" value="1"/>
</dbReference>
<name>A0A3M3GF42_PSESG</name>
<feature type="domain" description="Histidine kinase BarA N-terminal" evidence="2">
    <location>
        <begin position="35"/>
        <end position="111"/>
    </location>
</feature>
<reference evidence="3 4" key="1">
    <citation type="submission" date="2018-08" db="EMBL/GenBank/DDBJ databases">
        <title>Recombination of ecologically and evolutionarily significant loci maintains genetic cohesion in the Pseudomonas syringae species complex.</title>
        <authorList>
            <person name="Dillon M."/>
            <person name="Thakur S."/>
            <person name="Almeida R.N.D."/>
            <person name="Weir B.S."/>
            <person name="Guttman D.S."/>
        </authorList>
    </citation>
    <scope>NUCLEOTIDE SEQUENCE [LARGE SCALE GENOMIC DNA]</scope>
    <source>
        <strain evidence="3 4">ICMP 4324</strain>
    </source>
</reference>
<feature type="transmembrane region" description="Helical" evidence="1">
    <location>
        <begin position="12"/>
        <end position="34"/>
    </location>
</feature>
<dbReference type="AlphaFoldDB" id="A0A3M3GF42"/>
<comment type="caution">
    <text evidence="3">The sequence shown here is derived from an EMBL/GenBank/DDBJ whole genome shotgun (WGS) entry which is preliminary data.</text>
</comment>
<sequence length="223" mass="24676">MKFRHWDINTRTQIISLGPALLLTALLISFFTFVRIQDLRQELNHTGQLIANQLAMAVEPGVATGDIDGLKALMRATLSMPSVRYVEIQDSSNTAMIYIDQPRENEQLARQMEIFQASVYPQRTKANSHPATSPKGNRQALENTSQSYLGRVLVGMSNEAFSRRQQEILLKAGVLALGALLFAFLLARGLALSLSRPVKEMGEALKAIQQGDYHVPLPVSDDA</sequence>
<accession>A0A3M3GF42</accession>
<protein>
    <submittedName>
        <fullName evidence="3">Response regulator receiver:ATP-binding region</fullName>
    </submittedName>
</protein>
<dbReference type="GO" id="GO:0005524">
    <property type="term" value="F:ATP binding"/>
    <property type="evidence" value="ECO:0007669"/>
    <property type="project" value="UniProtKB-KW"/>
</dbReference>
<dbReference type="Pfam" id="PF09984">
    <property type="entry name" value="sCache_4"/>
    <property type="match status" value="1"/>
</dbReference>
<evidence type="ECO:0000313" key="3">
    <source>
        <dbReference type="EMBL" id="RMM72094.1"/>
    </source>
</evidence>
<gene>
    <name evidence="3" type="ORF">ALQ73_00059</name>
</gene>
<dbReference type="InterPro" id="IPR019247">
    <property type="entry name" value="Histidine_kinase_BarA_N"/>
</dbReference>
<keyword evidence="3" id="KW-0547">Nucleotide-binding</keyword>
<keyword evidence="1" id="KW-1133">Transmembrane helix</keyword>
<dbReference type="Proteomes" id="UP000276829">
    <property type="component" value="Unassembled WGS sequence"/>
</dbReference>
<evidence type="ECO:0000313" key="4">
    <source>
        <dbReference type="Proteomes" id="UP000276829"/>
    </source>
</evidence>
<evidence type="ECO:0000256" key="1">
    <source>
        <dbReference type="SAM" id="Phobius"/>
    </source>
</evidence>
<keyword evidence="1" id="KW-0472">Membrane</keyword>
<feature type="transmembrane region" description="Helical" evidence="1">
    <location>
        <begin position="168"/>
        <end position="191"/>
    </location>
</feature>
<dbReference type="CDD" id="cd06225">
    <property type="entry name" value="HAMP"/>
    <property type="match status" value="1"/>
</dbReference>
<evidence type="ECO:0000259" key="2">
    <source>
        <dbReference type="Pfam" id="PF09984"/>
    </source>
</evidence>
<proteinExistence type="predicted"/>